<evidence type="ECO:0000313" key="12">
    <source>
        <dbReference type="EMBL" id="RXJ68264.1"/>
    </source>
</evidence>
<keyword evidence="7 9" id="KW-0413">Isomerase</keyword>
<dbReference type="InterPro" id="IPR046357">
    <property type="entry name" value="PPIase_dom_sf"/>
</dbReference>
<dbReference type="EMBL" id="PDKJ01000006">
    <property type="protein sequence ID" value="RXJ68264.1"/>
    <property type="molecule type" value="Genomic_DNA"/>
</dbReference>
<evidence type="ECO:0000256" key="7">
    <source>
        <dbReference type="ARBA" id="ARBA00023235"/>
    </source>
</evidence>
<dbReference type="Gene3D" id="3.10.50.40">
    <property type="match status" value="1"/>
</dbReference>
<protein>
    <recommendedName>
        <fullName evidence="10">Peptidyl-prolyl cis-trans isomerase</fullName>
        <ecNumber evidence="10">5.2.1.8</ecNumber>
    </recommendedName>
</protein>
<evidence type="ECO:0000256" key="1">
    <source>
        <dbReference type="ARBA" id="ARBA00000971"/>
    </source>
</evidence>
<dbReference type="SUPFAM" id="SSF54534">
    <property type="entry name" value="FKBP-like"/>
    <property type="match status" value="1"/>
</dbReference>
<keyword evidence="6" id="KW-0143">Chaperone</keyword>
<accession>A0A4Q0YF23</accession>
<dbReference type="PANTHER" id="PTHR47861">
    <property type="entry name" value="FKBP-TYPE PEPTIDYL-PROLYL CIS-TRANS ISOMERASE SLYD"/>
    <property type="match status" value="1"/>
</dbReference>
<evidence type="ECO:0000256" key="3">
    <source>
        <dbReference type="ARBA" id="ARBA00006577"/>
    </source>
</evidence>
<keyword evidence="4" id="KW-0963">Cytoplasm</keyword>
<dbReference type="InterPro" id="IPR001179">
    <property type="entry name" value="PPIase_FKBP_dom"/>
</dbReference>
<evidence type="ECO:0000256" key="9">
    <source>
        <dbReference type="PROSITE-ProRule" id="PRU00277"/>
    </source>
</evidence>
<evidence type="ECO:0000256" key="2">
    <source>
        <dbReference type="ARBA" id="ARBA00004496"/>
    </source>
</evidence>
<dbReference type="EC" id="5.2.1.8" evidence="10"/>
<comment type="catalytic activity">
    <reaction evidence="1 9 10">
        <text>[protein]-peptidylproline (omega=180) = [protein]-peptidylproline (omega=0)</text>
        <dbReference type="Rhea" id="RHEA:16237"/>
        <dbReference type="Rhea" id="RHEA-COMP:10747"/>
        <dbReference type="Rhea" id="RHEA-COMP:10748"/>
        <dbReference type="ChEBI" id="CHEBI:83833"/>
        <dbReference type="ChEBI" id="CHEBI:83834"/>
        <dbReference type="EC" id="5.2.1.8"/>
    </reaction>
</comment>
<organism evidence="12 13">
    <name type="scientific">Halarcobacter ebronensis</name>
    <dbReference type="NCBI Taxonomy" id="1462615"/>
    <lineage>
        <taxon>Bacteria</taxon>
        <taxon>Pseudomonadati</taxon>
        <taxon>Campylobacterota</taxon>
        <taxon>Epsilonproteobacteria</taxon>
        <taxon>Campylobacterales</taxon>
        <taxon>Arcobacteraceae</taxon>
        <taxon>Halarcobacter</taxon>
    </lineage>
</organism>
<feature type="domain" description="PPIase FKBP-type" evidence="11">
    <location>
        <begin position="6"/>
        <end position="95"/>
    </location>
</feature>
<dbReference type="GO" id="GO:0042026">
    <property type="term" value="P:protein refolding"/>
    <property type="evidence" value="ECO:0007669"/>
    <property type="project" value="UniProtKB-ARBA"/>
</dbReference>
<evidence type="ECO:0000256" key="6">
    <source>
        <dbReference type="ARBA" id="ARBA00023186"/>
    </source>
</evidence>
<evidence type="ECO:0000313" key="13">
    <source>
        <dbReference type="Proteomes" id="UP000290172"/>
    </source>
</evidence>
<dbReference type="AlphaFoldDB" id="A0A4Q0YF23"/>
<dbReference type="GO" id="GO:0005737">
    <property type="term" value="C:cytoplasm"/>
    <property type="evidence" value="ECO:0007669"/>
    <property type="project" value="UniProtKB-SubCell"/>
</dbReference>
<dbReference type="PANTHER" id="PTHR47861:SF3">
    <property type="entry name" value="FKBP-TYPE PEPTIDYL-PROLYL CIS-TRANS ISOMERASE SLYD"/>
    <property type="match status" value="1"/>
</dbReference>
<proteinExistence type="inferred from homology"/>
<sequence length="140" mass="15780">MPIKKNQIVVMNYELKVNNEVIESNLEEGNPIEFVFGLGQILPALEKTVSLMEVGEIKEVKIPARDAYGEYDESFTETLPIEEFEDIDLEIGMVLEADDEEDEVVRATVIDVTKEDVTVDYNHPLAGCDLEFKIVIKSVS</sequence>
<dbReference type="Pfam" id="PF00254">
    <property type="entry name" value="FKBP_C"/>
    <property type="match status" value="1"/>
</dbReference>
<name>A0A4Q0YF23_9BACT</name>
<comment type="subcellular location">
    <subcellularLocation>
        <location evidence="2">Cytoplasm</location>
    </subcellularLocation>
</comment>
<dbReference type="Proteomes" id="UP000290172">
    <property type="component" value="Unassembled WGS sequence"/>
</dbReference>
<dbReference type="PROSITE" id="PS50059">
    <property type="entry name" value="FKBP_PPIASE"/>
    <property type="match status" value="1"/>
</dbReference>
<reference evidence="12 13" key="1">
    <citation type="submission" date="2017-10" db="EMBL/GenBank/DDBJ databases">
        <title>Genomics of the genus Arcobacter.</title>
        <authorList>
            <person name="Perez-Cataluna A."/>
            <person name="Figueras M.J."/>
        </authorList>
    </citation>
    <scope>NUCLEOTIDE SEQUENCE [LARGE SCALE GENOMIC DNA]</scope>
    <source>
        <strain evidence="12 13">CECT 8993</strain>
    </source>
</reference>
<gene>
    <name evidence="12" type="ORF">CRV08_08410</name>
</gene>
<keyword evidence="5 9" id="KW-0697">Rotamase</keyword>
<comment type="caution">
    <text evidence="12">The sequence shown here is derived from an EMBL/GenBank/DDBJ whole genome shotgun (WGS) entry which is preliminary data.</text>
</comment>
<evidence type="ECO:0000256" key="8">
    <source>
        <dbReference type="ARBA" id="ARBA00037071"/>
    </source>
</evidence>
<dbReference type="GO" id="GO:0003755">
    <property type="term" value="F:peptidyl-prolyl cis-trans isomerase activity"/>
    <property type="evidence" value="ECO:0007669"/>
    <property type="project" value="UniProtKB-UniRule"/>
</dbReference>
<comment type="similarity">
    <text evidence="3 10">Belongs to the FKBP-type PPIase family.</text>
</comment>
<evidence type="ECO:0000256" key="4">
    <source>
        <dbReference type="ARBA" id="ARBA00022490"/>
    </source>
</evidence>
<evidence type="ECO:0000256" key="5">
    <source>
        <dbReference type="ARBA" id="ARBA00023110"/>
    </source>
</evidence>
<evidence type="ECO:0000259" key="11">
    <source>
        <dbReference type="PROSITE" id="PS50059"/>
    </source>
</evidence>
<comment type="function">
    <text evidence="8">Also involved in hydrogenase metallocenter assembly, probably by participating in the nickel insertion step. This function in hydrogenase biosynthesis requires chaperone activity and the presence of the metal-binding domain, but not PPIase activity.</text>
</comment>
<dbReference type="RefSeq" id="WP_128981043.1">
    <property type="nucleotide sequence ID" value="NZ_PDKJ01000006.1"/>
</dbReference>
<evidence type="ECO:0000256" key="10">
    <source>
        <dbReference type="RuleBase" id="RU003915"/>
    </source>
</evidence>